<gene>
    <name evidence="4" type="ORF">BCR37DRAFT_377058</name>
</gene>
<evidence type="ECO:0000313" key="5">
    <source>
        <dbReference type="Proteomes" id="UP000193685"/>
    </source>
</evidence>
<dbReference type="Proteomes" id="UP000193685">
    <property type="component" value="Unassembled WGS sequence"/>
</dbReference>
<dbReference type="GO" id="GO:0005634">
    <property type="term" value="C:nucleus"/>
    <property type="evidence" value="ECO:0007669"/>
    <property type="project" value="UniProtKB-UniRule"/>
</dbReference>
<accession>A0A1Y2FR09</accession>
<sequence length="263" mass="28708">MLEQTNKLQEKYDSVLGCTRLLTEAHAALIRSVKDLNEYVQETHPELDTEASVSTLVAPSNAAPATHEAPVIPGSASKKKEKKEKKVRDPDMPKRPVTAFFHFQNAIRQEMKNSLPDSASAADVQQALAAKWKEMDTEARKPYVAANEEALRAYTREMDTYNKSHGIAPKQAPAKKTTPAAEPSSPNTSPSAEDEEDDVAAASVLQDVPSTPKSSKKRGRPAKKDGQPSAKKVKTPAQEAPAETPKAEKKKKERKKKSAEQSA</sequence>
<keyword evidence="5" id="KW-1185">Reference proteome</keyword>
<dbReference type="SUPFAM" id="SSF47095">
    <property type="entry name" value="HMG-box"/>
    <property type="match status" value="1"/>
</dbReference>
<dbReference type="STRING" id="56484.A0A1Y2FR09"/>
<dbReference type="PANTHER" id="PTHR47658:SF1">
    <property type="entry name" value="MEIOSIS INITIATOR PROTEIN"/>
    <property type="match status" value="1"/>
</dbReference>
<evidence type="ECO:0000259" key="3">
    <source>
        <dbReference type="PROSITE" id="PS50118"/>
    </source>
</evidence>
<dbReference type="GO" id="GO:0003677">
    <property type="term" value="F:DNA binding"/>
    <property type="evidence" value="ECO:0007669"/>
    <property type="project" value="UniProtKB-UniRule"/>
</dbReference>
<dbReference type="EMBL" id="MCFI01000003">
    <property type="protein sequence ID" value="ORY86431.1"/>
    <property type="molecule type" value="Genomic_DNA"/>
</dbReference>
<evidence type="ECO:0000313" key="4">
    <source>
        <dbReference type="EMBL" id="ORY86431.1"/>
    </source>
</evidence>
<evidence type="ECO:0000256" key="2">
    <source>
        <dbReference type="SAM" id="MobiDB-lite"/>
    </source>
</evidence>
<dbReference type="Gene3D" id="1.10.30.10">
    <property type="entry name" value="High mobility group box domain"/>
    <property type="match status" value="1"/>
</dbReference>
<feature type="region of interest" description="Disordered" evidence="2">
    <location>
        <begin position="162"/>
        <end position="263"/>
    </location>
</feature>
<name>A0A1Y2FR09_PROLT</name>
<feature type="domain" description="HMG box" evidence="3">
    <location>
        <begin position="93"/>
        <end position="162"/>
    </location>
</feature>
<reference evidence="4 5" key="1">
    <citation type="submission" date="2016-07" db="EMBL/GenBank/DDBJ databases">
        <title>Pervasive Adenine N6-methylation of Active Genes in Fungi.</title>
        <authorList>
            <consortium name="DOE Joint Genome Institute"/>
            <person name="Mondo S.J."/>
            <person name="Dannebaum R.O."/>
            <person name="Kuo R.C."/>
            <person name="Labutti K."/>
            <person name="Haridas S."/>
            <person name="Kuo A."/>
            <person name="Salamov A."/>
            <person name="Ahrendt S.R."/>
            <person name="Lipzen A."/>
            <person name="Sullivan W."/>
            <person name="Andreopoulos W.B."/>
            <person name="Clum A."/>
            <person name="Lindquist E."/>
            <person name="Daum C."/>
            <person name="Ramamoorthy G.K."/>
            <person name="Gryganskyi A."/>
            <person name="Culley D."/>
            <person name="Magnuson J.K."/>
            <person name="James T.Y."/>
            <person name="O'Malley M.A."/>
            <person name="Stajich J.E."/>
            <person name="Spatafora J.W."/>
            <person name="Visel A."/>
            <person name="Grigoriev I.V."/>
        </authorList>
    </citation>
    <scope>NUCLEOTIDE SEQUENCE [LARGE SCALE GENOMIC DNA]</scope>
    <source>
        <strain evidence="4 5">12-1054</strain>
    </source>
</reference>
<dbReference type="OMA" id="HNIDDFE"/>
<dbReference type="AlphaFoldDB" id="A0A1Y2FR09"/>
<feature type="region of interest" description="Disordered" evidence="2">
    <location>
        <begin position="58"/>
        <end position="95"/>
    </location>
</feature>
<keyword evidence="1" id="KW-0238">DNA-binding</keyword>
<dbReference type="InterPro" id="IPR036910">
    <property type="entry name" value="HMG_box_dom_sf"/>
</dbReference>
<dbReference type="OrthoDB" id="1919336at2759"/>
<comment type="caution">
    <text evidence="4">The sequence shown here is derived from an EMBL/GenBank/DDBJ whole genome shotgun (WGS) entry which is preliminary data.</text>
</comment>
<feature type="compositionally biased region" description="Basic residues" evidence="2">
    <location>
        <begin position="248"/>
        <end position="257"/>
    </location>
</feature>
<feature type="compositionally biased region" description="Low complexity" evidence="2">
    <location>
        <begin position="235"/>
        <end position="244"/>
    </location>
</feature>
<proteinExistence type="predicted"/>
<dbReference type="GeneID" id="63785326"/>
<dbReference type="PANTHER" id="PTHR47658">
    <property type="entry name" value="HIGH MOBILITY GROUP B PROTEIN 12-RELATED"/>
    <property type="match status" value="1"/>
</dbReference>
<dbReference type="PROSITE" id="PS50118">
    <property type="entry name" value="HMG_BOX_2"/>
    <property type="match status" value="1"/>
</dbReference>
<feature type="DNA-binding region" description="HMG box" evidence="1">
    <location>
        <begin position="93"/>
        <end position="162"/>
    </location>
</feature>
<evidence type="ECO:0000256" key="1">
    <source>
        <dbReference type="PROSITE-ProRule" id="PRU00267"/>
    </source>
</evidence>
<dbReference type="InterPro" id="IPR009071">
    <property type="entry name" value="HMG_box_dom"/>
</dbReference>
<feature type="compositionally biased region" description="Low complexity" evidence="2">
    <location>
        <begin position="168"/>
        <end position="181"/>
    </location>
</feature>
<feature type="compositionally biased region" description="Basic and acidic residues" evidence="2">
    <location>
        <begin position="84"/>
        <end position="94"/>
    </location>
</feature>
<protein>
    <submittedName>
        <fullName evidence="4">High mobility group box domain-containing protein</fullName>
    </submittedName>
</protein>
<dbReference type="RefSeq" id="XP_040727613.1">
    <property type="nucleotide sequence ID" value="XM_040868727.1"/>
</dbReference>
<dbReference type="SMART" id="SM00398">
    <property type="entry name" value="HMG"/>
    <property type="match status" value="1"/>
</dbReference>
<keyword evidence="1" id="KW-0539">Nucleus</keyword>
<organism evidence="4 5">
    <name type="scientific">Protomyces lactucae-debilis</name>
    <dbReference type="NCBI Taxonomy" id="2754530"/>
    <lineage>
        <taxon>Eukaryota</taxon>
        <taxon>Fungi</taxon>
        <taxon>Dikarya</taxon>
        <taxon>Ascomycota</taxon>
        <taxon>Taphrinomycotina</taxon>
        <taxon>Taphrinomycetes</taxon>
        <taxon>Taphrinales</taxon>
        <taxon>Protomycetaceae</taxon>
        <taxon>Protomyces</taxon>
    </lineage>
</organism>
<dbReference type="Pfam" id="PF00505">
    <property type="entry name" value="HMG_box"/>
    <property type="match status" value="1"/>
</dbReference>